<protein>
    <recommendedName>
        <fullName evidence="4 11">Biotin carboxyl carrier protein of acetyl-CoA carboxylase</fullName>
    </recommendedName>
</protein>
<dbReference type="GO" id="GO:0003989">
    <property type="term" value="F:acetyl-CoA carboxylase activity"/>
    <property type="evidence" value="ECO:0007669"/>
    <property type="project" value="InterPro"/>
</dbReference>
<dbReference type="PANTHER" id="PTHR45266:SF3">
    <property type="entry name" value="OXALOACETATE DECARBOXYLASE ALPHA CHAIN"/>
    <property type="match status" value="1"/>
</dbReference>
<evidence type="ECO:0000256" key="5">
    <source>
        <dbReference type="ARBA" id="ARBA00022516"/>
    </source>
</evidence>
<dbReference type="InterPro" id="IPR000089">
    <property type="entry name" value="Biotin_lipoyl"/>
</dbReference>
<dbReference type="InterPro" id="IPR050709">
    <property type="entry name" value="Biotin_Carboxyl_Carrier/Decarb"/>
</dbReference>
<comment type="function">
    <text evidence="2 11">This protein is a component of the acetyl coenzyme A carboxylase complex; first, biotin carboxylase catalyzes the carboxylation of the carrier protein and then the transcarboxylase transfers the carboxyl group to form malonyl-CoA.</text>
</comment>
<evidence type="ECO:0000313" key="12">
    <source>
        <dbReference type="EMBL" id="PYD55647.1"/>
    </source>
</evidence>
<evidence type="ECO:0000256" key="10">
    <source>
        <dbReference type="ARBA" id="ARBA00023267"/>
    </source>
</evidence>
<evidence type="ECO:0000256" key="2">
    <source>
        <dbReference type="ARBA" id="ARBA00003761"/>
    </source>
</evidence>
<evidence type="ECO:0000256" key="3">
    <source>
        <dbReference type="ARBA" id="ARBA00005194"/>
    </source>
</evidence>
<comment type="pathway">
    <text evidence="3 11">Lipid metabolism; fatty acid biosynthesis.</text>
</comment>
<dbReference type="GO" id="GO:0006633">
    <property type="term" value="P:fatty acid biosynthetic process"/>
    <property type="evidence" value="ECO:0007669"/>
    <property type="project" value="UniProtKB-UniPathway"/>
</dbReference>
<dbReference type="Gene3D" id="2.40.50.100">
    <property type="match status" value="1"/>
</dbReference>
<evidence type="ECO:0000256" key="8">
    <source>
        <dbReference type="ARBA" id="ARBA00023098"/>
    </source>
</evidence>
<keyword evidence="5 11" id="KW-0444">Lipid biosynthesis</keyword>
<keyword evidence="13" id="KW-1185">Reference proteome</keyword>
<evidence type="ECO:0000256" key="1">
    <source>
        <dbReference type="ARBA" id="ARBA00001938"/>
    </source>
</evidence>
<dbReference type="UniPathway" id="UPA00094"/>
<dbReference type="Proteomes" id="UP000248257">
    <property type="component" value="Unassembled WGS sequence"/>
</dbReference>
<dbReference type="InterPro" id="IPR011053">
    <property type="entry name" value="Single_hybrid_motif"/>
</dbReference>
<dbReference type="PROSITE" id="PS00189">
    <property type="entry name" value="LIPOYL"/>
    <property type="match status" value="1"/>
</dbReference>
<proteinExistence type="predicted"/>
<dbReference type="PANTHER" id="PTHR45266">
    <property type="entry name" value="OXALOACETATE DECARBOXYLASE ALPHA CHAIN"/>
    <property type="match status" value="1"/>
</dbReference>
<dbReference type="CDD" id="cd06850">
    <property type="entry name" value="biotinyl_domain"/>
    <property type="match status" value="1"/>
</dbReference>
<dbReference type="PROSITE" id="PS00188">
    <property type="entry name" value="BIOTIN"/>
    <property type="match status" value="1"/>
</dbReference>
<evidence type="ECO:0000313" key="13">
    <source>
        <dbReference type="Proteomes" id="UP000248257"/>
    </source>
</evidence>
<dbReference type="PRINTS" id="PR01071">
    <property type="entry name" value="ACOABIOTINCC"/>
</dbReference>
<sequence length="142" mass="15306">MSVDLARLEQLMAWMQALGIRELDMTEQGTRIHLCRDAAAPSPSVPVPVTLAKSPSVAKNASQTIVAGMHGQFYTAPEPDAPPFVQPGEEVEAGQPLYVLEVMKTITRIEAEYSCTVLDILCKNGETVAPGTPLFTVEPLNV</sequence>
<comment type="cofactor">
    <cofactor evidence="1">
        <name>(R)-lipoate</name>
        <dbReference type="ChEBI" id="CHEBI:83088"/>
    </cofactor>
</comment>
<dbReference type="PROSITE" id="PS50968">
    <property type="entry name" value="BIOTINYL_LIPOYL"/>
    <property type="match status" value="1"/>
</dbReference>
<dbReference type="GO" id="GO:0009317">
    <property type="term" value="C:acetyl-CoA carboxylase complex"/>
    <property type="evidence" value="ECO:0007669"/>
    <property type="project" value="InterPro"/>
</dbReference>
<dbReference type="SUPFAM" id="SSF51230">
    <property type="entry name" value="Single hybrid motif"/>
    <property type="match status" value="1"/>
</dbReference>
<dbReference type="RefSeq" id="WP_061275979.1">
    <property type="nucleotide sequence ID" value="NZ_CBCRXN010000068.1"/>
</dbReference>
<keyword evidence="8 11" id="KW-0443">Lipid metabolism</keyword>
<gene>
    <name evidence="12" type="ORF">CFR75_15390</name>
</gene>
<dbReference type="InterPro" id="IPR001249">
    <property type="entry name" value="AcCoA_biotinCC"/>
</dbReference>
<dbReference type="EMBL" id="NKUC01000059">
    <property type="protein sequence ID" value="PYD55647.1"/>
    <property type="molecule type" value="Genomic_DNA"/>
</dbReference>
<evidence type="ECO:0000256" key="6">
    <source>
        <dbReference type="ARBA" id="ARBA00022823"/>
    </source>
</evidence>
<keyword evidence="7 11" id="KW-0276">Fatty acid metabolism</keyword>
<reference evidence="12 13" key="1">
    <citation type="submission" date="2017-07" db="EMBL/GenBank/DDBJ databases">
        <title>A draft genome sequence of Komagataeibacter xylinus LMG 1515.</title>
        <authorList>
            <person name="Skraban J."/>
            <person name="Cleenwerck I."/>
            <person name="Vandamme P."/>
            <person name="Trcek J."/>
        </authorList>
    </citation>
    <scope>NUCLEOTIDE SEQUENCE [LARGE SCALE GENOMIC DNA]</scope>
    <source>
        <strain evidence="12 13">LMG 1515</strain>
    </source>
</reference>
<evidence type="ECO:0000256" key="11">
    <source>
        <dbReference type="RuleBase" id="RU364072"/>
    </source>
</evidence>
<organism evidence="12 13">
    <name type="scientific">Komagataeibacter xylinus</name>
    <name type="common">Gluconacetobacter xylinus</name>
    <dbReference type="NCBI Taxonomy" id="28448"/>
    <lineage>
        <taxon>Bacteria</taxon>
        <taxon>Pseudomonadati</taxon>
        <taxon>Pseudomonadota</taxon>
        <taxon>Alphaproteobacteria</taxon>
        <taxon>Acetobacterales</taxon>
        <taxon>Acetobacteraceae</taxon>
        <taxon>Komagataeibacter</taxon>
    </lineage>
</organism>
<accession>A0A318PYE1</accession>
<evidence type="ECO:0000256" key="4">
    <source>
        <dbReference type="ARBA" id="ARBA00017562"/>
    </source>
</evidence>
<keyword evidence="10 11" id="KW-0092">Biotin</keyword>
<dbReference type="OrthoDB" id="9811735at2"/>
<dbReference type="InterPro" id="IPR003016">
    <property type="entry name" value="2-oxoA_DH_lipoyl-BS"/>
</dbReference>
<dbReference type="Pfam" id="PF00364">
    <property type="entry name" value="Biotin_lipoyl"/>
    <property type="match status" value="1"/>
</dbReference>
<evidence type="ECO:0000256" key="9">
    <source>
        <dbReference type="ARBA" id="ARBA00023160"/>
    </source>
</evidence>
<name>A0A318PYE1_KOMXY</name>
<keyword evidence="9 11" id="KW-0275">Fatty acid biosynthesis</keyword>
<dbReference type="STRING" id="1220579.GCA_001571345_02845"/>
<dbReference type="InterPro" id="IPR001882">
    <property type="entry name" value="Biotin_BS"/>
</dbReference>
<keyword evidence="6" id="KW-0450">Lipoyl</keyword>
<evidence type="ECO:0000256" key="7">
    <source>
        <dbReference type="ARBA" id="ARBA00022832"/>
    </source>
</evidence>
<dbReference type="AlphaFoldDB" id="A0A318PYE1"/>
<comment type="caution">
    <text evidence="12">The sequence shown here is derived from an EMBL/GenBank/DDBJ whole genome shotgun (WGS) entry which is preliminary data.</text>
</comment>